<dbReference type="InterPro" id="IPR036028">
    <property type="entry name" value="SH3-like_dom_sf"/>
</dbReference>
<organism evidence="3 4">
    <name type="scientific">Aspergillus nanangensis</name>
    <dbReference type="NCBI Taxonomy" id="2582783"/>
    <lineage>
        <taxon>Eukaryota</taxon>
        <taxon>Fungi</taxon>
        <taxon>Dikarya</taxon>
        <taxon>Ascomycota</taxon>
        <taxon>Pezizomycotina</taxon>
        <taxon>Eurotiomycetes</taxon>
        <taxon>Eurotiomycetidae</taxon>
        <taxon>Eurotiales</taxon>
        <taxon>Aspergillaceae</taxon>
        <taxon>Aspergillus</taxon>
        <taxon>Aspergillus subgen. Circumdati</taxon>
    </lineage>
</organism>
<keyword evidence="2" id="KW-1133">Transmembrane helix</keyword>
<gene>
    <name evidence="3" type="ORF">FE257_006642</name>
</gene>
<comment type="caution">
    <text evidence="3">The sequence shown here is derived from an EMBL/GenBank/DDBJ whole genome shotgun (WGS) entry which is preliminary data.</text>
</comment>
<keyword evidence="4" id="KW-1185">Reference proteome</keyword>
<feature type="region of interest" description="Disordered" evidence="1">
    <location>
        <begin position="274"/>
        <end position="305"/>
    </location>
</feature>
<feature type="compositionally biased region" description="Low complexity" evidence="1">
    <location>
        <begin position="288"/>
        <end position="299"/>
    </location>
</feature>
<evidence type="ECO:0000313" key="3">
    <source>
        <dbReference type="EMBL" id="KAF9894752.1"/>
    </source>
</evidence>
<feature type="transmembrane region" description="Helical" evidence="2">
    <location>
        <begin position="241"/>
        <end position="266"/>
    </location>
</feature>
<reference evidence="3" key="2">
    <citation type="submission" date="2020-02" db="EMBL/GenBank/DDBJ databases">
        <authorList>
            <person name="Gilchrist C.L.M."/>
            <person name="Chooi Y.-H."/>
        </authorList>
    </citation>
    <scope>NUCLEOTIDE SEQUENCE</scope>
    <source>
        <strain evidence="3">MST-FP2251</strain>
    </source>
</reference>
<dbReference type="Gene3D" id="2.30.30.40">
    <property type="entry name" value="SH3 Domains"/>
    <property type="match status" value="1"/>
</dbReference>
<feature type="compositionally biased region" description="Basic and acidic residues" evidence="1">
    <location>
        <begin position="468"/>
        <end position="477"/>
    </location>
</feature>
<proteinExistence type="predicted"/>
<accession>A0AAD4CZT7</accession>
<dbReference type="SUPFAM" id="SSF50044">
    <property type="entry name" value="SH3-domain"/>
    <property type="match status" value="1"/>
</dbReference>
<feature type="compositionally biased region" description="Polar residues" evidence="1">
    <location>
        <begin position="478"/>
        <end position="488"/>
    </location>
</feature>
<evidence type="ECO:0000256" key="2">
    <source>
        <dbReference type="SAM" id="Phobius"/>
    </source>
</evidence>
<reference evidence="3" key="1">
    <citation type="journal article" date="2019" name="Beilstein J. Org. Chem.">
        <title>Nanangenines: drimane sesquiterpenoids as the dominant metabolite cohort of a novel Australian fungus, Aspergillus nanangensis.</title>
        <authorList>
            <person name="Lacey H.J."/>
            <person name="Gilchrist C.L.M."/>
            <person name="Crombie A."/>
            <person name="Kalaitzis J.A."/>
            <person name="Vuong D."/>
            <person name="Rutledge P.J."/>
            <person name="Turner P."/>
            <person name="Pitt J.I."/>
            <person name="Lacey E."/>
            <person name="Chooi Y.H."/>
            <person name="Piggott A.M."/>
        </authorList>
    </citation>
    <scope>NUCLEOTIDE SEQUENCE</scope>
    <source>
        <strain evidence="3">MST-FP2251</strain>
    </source>
</reference>
<name>A0AAD4CZT7_ASPNN</name>
<protein>
    <recommendedName>
        <fullName evidence="5">SH3 domain protein</fullName>
    </recommendedName>
</protein>
<keyword evidence="2" id="KW-0472">Membrane</keyword>
<keyword evidence="2" id="KW-0812">Transmembrane</keyword>
<dbReference type="AlphaFoldDB" id="A0AAD4CZT7"/>
<evidence type="ECO:0000256" key="1">
    <source>
        <dbReference type="SAM" id="MobiDB-lite"/>
    </source>
</evidence>
<sequence length="522" mass="55179">MADSCISLAGSTQCPAFNTSSISTSSSLYSNFPFMQNVTTVAQFDDQLNSYVSGSFVRQKYAVYLGCQDANLTNTDGFYARYTTSAICSGLVQSSKDACDLSDEDSRPLCADTCASMAQTEEQILVNPDLCPQRASNYMDQIVSDFTVCSSPADSLTVTCISGADNEPNECGFRSNLMGLCGYCGASSPNSTDSCCVNSHAESRCEGIDVPFPTTTLHPIYTTTSNATAGGGSDGLSGGEIAGVVIGSVAGFALLVALIAFGLIYWCRKRRGQNDTALNRPNPQRKGSPSMSHSPTSPSFAPIPGGRVARMSALREVPSSSPARSRTSAAFFGGAKYSDSSDSEGYGASPGAMSKKIPPTTGKRHGSLSSNSAFAGVGSDSSPRSGTVGQFSSPEALTSGQSEQLSNFQDYYSQDDMHPGDKVAVLWAYQPRANDEFALDRGEMLKVIGIWDDGWATGIRVPESAEDYDARHREQRDSGVSNGSQRASPTPIGEIKAFPLVCVCLPQHWRKIIDGGHGDDGS</sequence>
<feature type="region of interest" description="Disordered" evidence="1">
    <location>
        <begin position="466"/>
        <end position="491"/>
    </location>
</feature>
<feature type="region of interest" description="Disordered" evidence="1">
    <location>
        <begin position="334"/>
        <end position="403"/>
    </location>
</feature>
<evidence type="ECO:0000313" key="4">
    <source>
        <dbReference type="Proteomes" id="UP001194746"/>
    </source>
</evidence>
<dbReference type="Proteomes" id="UP001194746">
    <property type="component" value="Unassembled WGS sequence"/>
</dbReference>
<evidence type="ECO:0008006" key="5">
    <source>
        <dbReference type="Google" id="ProtNLM"/>
    </source>
</evidence>
<feature type="compositionally biased region" description="Polar residues" evidence="1">
    <location>
        <begin position="274"/>
        <end position="287"/>
    </location>
</feature>
<dbReference type="EMBL" id="VCAU01000003">
    <property type="protein sequence ID" value="KAF9894752.1"/>
    <property type="molecule type" value="Genomic_DNA"/>
</dbReference>
<feature type="compositionally biased region" description="Polar residues" evidence="1">
    <location>
        <begin position="367"/>
        <end position="403"/>
    </location>
</feature>